<dbReference type="Pfam" id="PF17836">
    <property type="entry name" value="PglD_N"/>
    <property type="match status" value="1"/>
</dbReference>
<keyword evidence="5" id="KW-0012">Acyltransferase</keyword>
<dbReference type="AlphaFoldDB" id="A0A5D3E8U9"/>
<keyword evidence="6" id="KW-1185">Reference proteome</keyword>
<dbReference type="InterPro" id="IPR041561">
    <property type="entry name" value="PglD_N"/>
</dbReference>
<feature type="domain" description="PglD N-terminal" evidence="4">
    <location>
        <begin position="5"/>
        <end position="72"/>
    </location>
</feature>
<reference evidence="5 6" key="1">
    <citation type="submission" date="2019-07" db="EMBL/GenBank/DDBJ databases">
        <title>Draft Genome Sequences of Bacteroides pyogenes Strains Isolated from the Uterus Holstein Dairy Cows with Metritis.</title>
        <authorList>
            <person name="Cunha F."/>
            <person name="Galvao K.N."/>
            <person name="Jeon S.J."/>
            <person name="Jeong K.C."/>
        </authorList>
    </citation>
    <scope>NUCLEOTIDE SEQUENCE [LARGE SCALE GENOMIC DNA]</scope>
    <source>
        <strain evidence="5 6">KG-31</strain>
    </source>
</reference>
<feature type="site" description="Increases basicity of active site His" evidence="2">
    <location>
        <position position="144"/>
    </location>
</feature>
<dbReference type="InterPro" id="IPR020019">
    <property type="entry name" value="AcTrfase_PglD-like"/>
</dbReference>
<name>A0A5D3E8U9_9BACE</name>
<dbReference type="EMBL" id="VKLW01000036">
    <property type="protein sequence ID" value="TYK32228.1"/>
    <property type="molecule type" value="Genomic_DNA"/>
</dbReference>
<comment type="similarity">
    <text evidence="1">Belongs to the transferase hexapeptide repeat family.</text>
</comment>
<feature type="active site" description="Proton acceptor" evidence="2">
    <location>
        <position position="143"/>
    </location>
</feature>
<dbReference type="Gene3D" id="2.160.10.10">
    <property type="entry name" value="Hexapeptide repeat proteins"/>
    <property type="match status" value="1"/>
</dbReference>
<evidence type="ECO:0000256" key="2">
    <source>
        <dbReference type="PIRSR" id="PIRSR620019-1"/>
    </source>
</evidence>
<evidence type="ECO:0000313" key="6">
    <source>
        <dbReference type="Proteomes" id="UP000324383"/>
    </source>
</evidence>
<dbReference type="RefSeq" id="WP_148730879.1">
    <property type="nucleotide sequence ID" value="NZ_JALFMC010000018.1"/>
</dbReference>
<feature type="binding site" evidence="3">
    <location>
        <position position="76"/>
    </location>
    <ligand>
        <name>substrate</name>
    </ligand>
</feature>
<dbReference type="CDD" id="cd03360">
    <property type="entry name" value="LbH_AT_putative"/>
    <property type="match status" value="1"/>
</dbReference>
<sequence>MNKPLVIIGGTGHGCVIEACINDNRSRYSDFEWDIKGFCNDYDDEVDGYPVLGKIADIPKLLDDGYYFAWGIHLIGRNLKTASLFESLVIPDDRWATIIHKSAFIDRSVELGPGVFVMYNAYIAPRTKIGKCTMIKANTNIGHDVKIGAISHIAIGATIVSCVEIGYCSDVAVSSTVLAHSRIGDYAMLGADSLLTHEIPNNEIFVGSPARFLKKMLND</sequence>
<dbReference type="PANTHER" id="PTHR43300:SF7">
    <property type="entry name" value="UDP-N-ACETYLBACILLOSAMINE N-ACETYLTRANSFERASE"/>
    <property type="match status" value="1"/>
</dbReference>
<dbReference type="PANTHER" id="PTHR43300">
    <property type="entry name" value="ACETYLTRANSFERASE"/>
    <property type="match status" value="1"/>
</dbReference>
<proteinExistence type="inferred from homology"/>
<evidence type="ECO:0000256" key="1">
    <source>
        <dbReference type="ARBA" id="ARBA00007274"/>
    </source>
</evidence>
<protein>
    <submittedName>
        <fullName evidence="5">Sugar O-acyltransferase</fullName>
    </submittedName>
</protein>
<evidence type="ECO:0000313" key="5">
    <source>
        <dbReference type="EMBL" id="TYK32228.1"/>
    </source>
</evidence>
<dbReference type="InterPro" id="IPR050179">
    <property type="entry name" value="Trans_hexapeptide_repeat"/>
</dbReference>
<accession>A0A5D3E8U9</accession>
<dbReference type="GO" id="GO:0016746">
    <property type="term" value="F:acyltransferase activity"/>
    <property type="evidence" value="ECO:0007669"/>
    <property type="project" value="UniProtKB-KW"/>
</dbReference>
<dbReference type="SUPFAM" id="SSF51161">
    <property type="entry name" value="Trimeric LpxA-like enzymes"/>
    <property type="match status" value="1"/>
</dbReference>
<dbReference type="Gene3D" id="3.40.50.20">
    <property type="match status" value="1"/>
</dbReference>
<evidence type="ECO:0000259" key="4">
    <source>
        <dbReference type="Pfam" id="PF17836"/>
    </source>
</evidence>
<dbReference type="InterPro" id="IPR011004">
    <property type="entry name" value="Trimer_LpxA-like_sf"/>
</dbReference>
<dbReference type="Proteomes" id="UP000324383">
    <property type="component" value="Unassembled WGS sequence"/>
</dbReference>
<keyword evidence="5" id="KW-0808">Transferase</keyword>
<evidence type="ECO:0000256" key="3">
    <source>
        <dbReference type="PIRSR" id="PIRSR620019-2"/>
    </source>
</evidence>
<organism evidence="5 6">
    <name type="scientific">Bacteroides pyogenes</name>
    <dbReference type="NCBI Taxonomy" id="310300"/>
    <lineage>
        <taxon>Bacteria</taxon>
        <taxon>Pseudomonadati</taxon>
        <taxon>Bacteroidota</taxon>
        <taxon>Bacteroidia</taxon>
        <taxon>Bacteroidales</taxon>
        <taxon>Bacteroidaceae</taxon>
        <taxon>Bacteroides</taxon>
    </lineage>
</organism>
<feature type="binding site" evidence="3">
    <location>
        <position position="152"/>
    </location>
    <ligand>
        <name>acetyl-CoA</name>
        <dbReference type="ChEBI" id="CHEBI:57288"/>
    </ligand>
</feature>
<comment type="caution">
    <text evidence="5">The sequence shown here is derived from an EMBL/GenBank/DDBJ whole genome shotgun (WGS) entry which is preliminary data.</text>
</comment>
<gene>
    <name evidence="5" type="ORF">FNJ60_13030</name>
</gene>